<reference evidence="2" key="1">
    <citation type="submission" date="2020-04" db="EMBL/GenBank/DDBJ databases">
        <title>Deep metagenomics examines the oral microbiome during advanced dental caries in children, revealing novel taxa and co-occurrences with host molecules.</title>
        <authorList>
            <person name="Baker J.L."/>
            <person name="Morton J.T."/>
            <person name="Dinis M."/>
            <person name="Alvarez R."/>
            <person name="Tran N.C."/>
            <person name="Knight R."/>
            <person name="Edlund A."/>
        </authorList>
    </citation>
    <scope>NUCLEOTIDE SEQUENCE</scope>
    <source>
        <strain evidence="2">JCVI_44_bin.5</strain>
    </source>
</reference>
<name>A0A930HKL2_9BACT</name>
<evidence type="ECO:0000259" key="1">
    <source>
        <dbReference type="Pfam" id="PF19886"/>
    </source>
</evidence>
<evidence type="ECO:0000313" key="2">
    <source>
        <dbReference type="EMBL" id="MBF1383520.1"/>
    </source>
</evidence>
<evidence type="ECO:0000313" key="3">
    <source>
        <dbReference type="Proteomes" id="UP000771736"/>
    </source>
</evidence>
<accession>A0A930HKL2</accession>
<sequence length="168" mass="19094">MKSPYYLSILVFVCLLSISCTKNIYEYYGVDPATEDSNGKDKTDGHNSETEQINKVQTVSSFIANDFGSATVWVEGFIVGSCTNNIKNAVWEYPFSSDNAILMADEPGETDTDKVIAIQLRRKELKENIGLETNPDNYNKRIRFLGLKRKYLGIWGIKSPIQDYEWVE</sequence>
<dbReference type="Proteomes" id="UP000771736">
    <property type="component" value="Unassembled WGS sequence"/>
</dbReference>
<dbReference type="AlphaFoldDB" id="A0A930HKL2"/>
<gene>
    <name evidence="2" type="ORF">HXN26_01475</name>
</gene>
<dbReference type="EMBL" id="JABZSJ010000003">
    <property type="protein sequence ID" value="MBF1383520.1"/>
    <property type="molecule type" value="Genomic_DNA"/>
</dbReference>
<feature type="domain" description="Endonuclease YhcR N-terminal" evidence="1">
    <location>
        <begin position="58"/>
        <end position="166"/>
    </location>
</feature>
<comment type="caution">
    <text evidence="2">The sequence shown here is derived from an EMBL/GenBank/DDBJ whole genome shotgun (WGS) entry which is preliminary data.</text>
</comment>
<dbReference type="Pfam" id="PF19886">
    <property type="entry name" value="DUF6359"/>
    <property type="match status" value="1"/>
</dbReference>
<protein>
    <recommendedName>
        <fullName evidence="1">Endonuclease YhcR N-terminal domain-containing protein</fullName>
    </recommendedName>
</protein>
<dbReference type="InterPro" id="IPR045939">
    <property type="entry name" value="YhcR_N"/>
</dbReference>
<proteinExistence type="predicted"/>
<organism evidence="2 3">
    <name type="scientific">Prevotella aurantiaca</name>
    <dbReference type="NCBI Taxonomy" id="596085"/>
    <lineage>
        <taxon>Bacteria</taxon>
        <taxon>Pseudomonadati</taxon>
        <taxon>Bacteroidota</taxon>
        <taxon>Bacteroidia</taxon>
        <taxon>Bacteroidales</taxon>
        <taxon>Prevotellaceae</taxon>
        <taxon>Prevotella</taxon>
    </lineage>
</organism>
<dbReference type="PROSITE" id="PS51257">
    <property type="entry name" value="PROKAR_LIPOPROTEIN"/>
    <property type="match status" value="1"/>
</dbReference>